<accession>A0A3M0MIW6</accession>
<feature type="compositionally biased region" description="Basic and acidic residues" evidence="1">
    <location>
        <begin position="269"/>
        <end position="279"/>
    </location>
</feature>
<dbReference type="OrthoDB" id="9813144at2"/>
<dbReference type="PANTHER" id="PTHR34387:SF1">
    <property type="entry name" value="PERIPLASMIC IMMUNOGENIC PROTEIN"/>
    <property type="match status" value="1"/>
</dbReference>
<name>A0A3M0MIW6_9RHOB</name>
<dbReference type="AlphaFoldDB" id="A0A3M0MIW6"/>
<reference evidence="3 4" key="1">
    <citation type="submission" date="2018-07" db="EMBL/GenBank/DDBJ databases">
        <authorList>
            <person name="Zhang Y."/>
            <person name="Wang L."/>
            <person name="Ma S."/>
        </authorList>
    </citation>
    <scope>NUCLEOTIDE SEQUENCE [LARGE SCALE GENOMIC DNA]</scope>
    <source>
        <strain evidence="3 4">4-2</strain>
    </source>
</reference>
<protein>
    <submittedName>
        <fullName evidence="3">SIMPL domain-containing protein</fullName>
    </submittedName>
</protein>
<dbReference type="Pfam" id="PF04402">
    <property type="entry name" value="SIMPL"/>
    <property type="match status" value="1"/>
</dbReference>
<keyword evidence="2" id="KW-0732">Signal</keyword>
<feature type="signal peptide" evidence="2">
    <location>
        <begin position="1"/>
        <end position="29"/>
    </location>
</feature>
<organism evidence="3 4">
    <name type="scientific">Paracoccus alkanivorans</name>
    <dbReference type="NCBI Taxonomy" id="2116655"/>
    <lineage>
        <taxon>Bacteria</taxon>
        <taxon>Pseudomonadati</taxon>
        <taxon>Pseudomonadota</taxon>
        <taxon>Alphaproteobacteria</taxon>
        <taxon>Rhodobacterales</taxon>
        <taxon>Paracoccaceae</taxon>
        <taxon>Paracoccus</taxon>
    </lineage>
</organism>
<dbReference type="InterPro" id="IPR052022">
    <property type="entry name" value="26kDa_periplasmic_antigen"/>
</dbReference>
<sequence length="319" mass="32319">MNHHSPRFGRALMAVTTGLALTFATTAFAAPGSGHGKGMKGGHHGCRMMMSRLNVTGQGESRIAPDLAEIQLGVTSQADSAAAAMEQNAGQQTAVIEALKGAGIAPEDIQTSGLNLSPRMEYPENGAPTINGYEATNMVSVRVTDIPKLGEVLDAIVAAGANQINGISFQREEAGEAEDEARRAAVEDARHKAEVLAEAAGLSLGPVIVMRDAPVAEGPGPMMMRAEAARDASTPVEAGELSVSAQVQVEYALLTEEGRKACGAHGGKRGGDDASHEDGEAGGQAAPADGAGEAGSEAEADSAAQPGTDSQSGEAPAAD</sequence>
<dbReference type="Gene3D" id="3.30.110.170">
    <property type="entry name" value="Protein of unknown function (DUF541), domain 1"/>
    <property type="match status" value="1"/>
</dbReference>
<keyword evidence="4" id="KW-1185">Reference proteome</keyword>
<dbReference type="GO" id="GO:0006974">
    <property type="term" value="P:DNA damage response"/>
    <property type="evidence" value="ECO:0007669"/>
    <property type="project" value="TreeGrafter"/>
</dbReference>
<dbReference type="EMBL" id="QOKZ01000002">
    <property type="protein sequence ID" value="RMC36184.1"/>
    <property type="molecule type" value="Genomic_DNA"/>
</dbReference>
<gene>
    <name evidence="3" type="ORF">C9E81_05675</name>
</gene>
<evidence type="ECO:0000313" key="3">
    <source>
        <dbReference type="EMBL" id="RMC36184.1"/>
    </source>
</evidence>
<dbReference type="Proteomes" id="UP000273516">
    <property type="component" value="Unassembled WGS sequence"/>
</dbReference>
<evidence type="ECO:0000256" key="1">
    <source>
        <dbReference type="SAM" id="MobiDB-lite"/>
    </source>
</evidence>
<feature type="region of interest" description="Disordered" evidence="1">
    <location>
        <begin position="262"/>
        <end position="319"/>
    </location>
</feature>
<dbReference type="Gene3D" id="3.30.70.2970">
    <property type="entry name" value="Protein of unknown function (DUF541), domain 2"/>
    <property type="match status" value="1"/>
</dbReference>
<proteinExistence type="predicted"/>
<dbReference type="InterPro" id="IPR007497">
    <property type="entry name" value="SIMPL/DUF541"/>
</dbReference>
<evidence type="ECO:0000256" key="2">
    <source>
        <dbReference type="SAM" id="SignalP"/>
    </source>
</evidence>
<feature type="compositionally biased region" description="Low complexity" evidence="1">
    <location>
        <begin position="283"/>
        <end position="305"/>
    </location>
</feature>
<dbReference type="RefSeq" id="WP_122111350.1">
    <property type="nucleotide sequence ID" value="NZ_QOKZ01000002.1"/>
</dbReference>
<feature type="chain" id="PRO_5018146864" evidence="2">
    <location>
        <begin position="30"/>
        <end position="319"/>
    </location>
</feature>
<dbReference type="PANTHER" id="PTHR34387">
    <property type="entry name" value="SLR1258 PROTEIN"/>
    <property type="match status" value="1"/>
</dbReference>
<comment type="caution">
    <text evidence="3">The sequence shown here is derived from an EMBL/GenBank/DDBJ whole genome shotgun (WGS) entry which is preliminary data.</text>
</comment>
<evidence type="ECO:0000313" key="4">
    <source>
        <dbReference type="Proteomes" id="UP000273516"/>
    </source>
</evidence>